<evidence type="ECO:0000313" key="2">
    <source>
        <dbReference type="EMBL" id="CAL1139136.1"/>
    </source>
</evidence>
<gene>
    <name evidence="1" type="ORF">C1SCF055_LOCUS13177</name>
</gene>
<dbReference type="Proteomes" id="UP001152797">
    <property type="component" value="Unassembled WGS sequence"/>
</dbReference>
<protein>
    <submittedName>
        <fullName evidence="1">Uncharacterized protein</fullName>
    </submittedName>
</protein>
<reference evidence="1" key="1">
    <citation type="submission" date="2022-10" db="EMBL/GenBank/DDBJ databases">
        <authorList>
            <person name="Chen Y."/>
            <person name="Dougan E. K."/>
            <person name="Chan C."/>
            <person name="Rhodes N."/>
            <person name="Thang M."/>
        </authorList>
    </citation>
    <scope>NUCLEOTIDE SEQUENCE</scope>
</reference>
<dbReference type="EMBL" id="CAMXCT030001016">
    <property type="protein sequence ID" value="CAL4773073.1"/>
    <property type="molecule type" value="Genomic_DNA"/>
</dbReference>
<keyword evidence="3" id="KW-1185">Reference proteome</keyword>
<accession>A0A9P1FRR9</accession>
<evidence type="ECO:0000313" key="1">
    <source>
        <dbReference type="EMBL" id="CAI3985761.1"/>
    </source>
</evidence>
<sequence length="171" mass="18896">MTMSILALFQFKKLRWRAKGAVNSRRRAALRCYDAPGGGRRCDAATLRRCRWASDAAALLTLRRCDAGAALRCAVGAATLRRGIDAATLLTLQRCDAGPTRDRRCDTVRAATLQHCMRHRSDAATLLFALRRCNTAKQERCCDAVTLLALRRFLLQECTRRGFAAGHAGCI</sequence>
<evidence type="ECO:0000313" key="3">
    <source>
        <dbReference type="Proteomes" id="UP001152797"/>
    </source>
</evidence>
<reference evidence="2" key="2">
    <citation type="submission" date="2024-04" db="EMBL/GenBank/DDBJ databases">
        <authorList>
            <person name="Chen Y."/>
            <person name="Shah S."/>
            <person name="Dougan E. K."/>
            <person name="Thang M."/>
            <person name="Chan C."/>
        </authorList>
    </citation>
    <scope>NUCLEOTIDE SEQUENCE [LARGE SCALE GENOMIC DNA]</scope>
</reference>
<dbReference type="AlphaFoldDB" id="A0A9P1FRR9"/>
<dbReference type="EMBL" id="CAMXCT010001016">
    <property type="protein sequence ID" value="CAI3985761.1"/>
    <property type="molecule type" value="Genomic_DNA"/>
</dbReference>
<name>A0A9P1FRR9_9DINO</name>
<dbReference type="EMBL" id="CAMXCT020001016">
    <property type="protein sequence ID" value="CAL1139136.1"/>
    <property type="molecule type" value="Genomic_DNA"/>
</dbReference>
<comment type="caution">
    <text evidence="1">The sequence shown here is derived from an EMBL/GenBank/DDBJ whole genome shotgun (WGS) entry which is preliminary data.</text>
</comment>
<organism evidence="1">
    <name type="scientific">Cladocopium goreaui</name>
    <dbReference type="NCBI Taxonomy" id="2562237"/>
    <lineage>
        <taxon>Eukaryota</taxon>
        <taxon>Sar</taxon>
        <taxon>Alveolata</taxon>
        <taxon>Dinophyceae</taxon>
        <taxon>Suessiales</taxon>
        <taxon>Symbiodiniaceae</taxon>
        <taxon>Cladocopium</taxon>
    </lineage>
</organism>
<proteinExistence type="predicted"/>